<dbReference type="EMBL" id="JACBAF010002072">
    <property type="protein sequence ID" value="KAF7168560.1"/>
    <property type="molecule type" value="Genomic_DNA"/>
</dbReference>
<dbReference type="AlphaFoldDB" id="A0A8H6PEG2"/>
<evidence type="ECO:0000256" key="4">
    <source>
        <dbReference type="ARBA" id="ARBA00022827"/>
    </source>
</evidence>
<keyword evidence="5" id="KW-0560">Oxidoreductase</keyword>
<proteinExistence type="inferred from homology"/>
<dbReference type="Gene3D" id="3.30.465.10">
    <property type="match status" value="1"/>
</dbReference>
<keyword evidence="4" id="KW-0274">FAD</keyword>
<dbReference type="Pfam" id="PF08031">
    <property type="entry name" value="BBE"/>
    <property type="match status" value="1"/>
</dbReference>
<gene>
    <name evidence="7" type="ORF">CNMCM5793_003544</name>
    <name evidence="8" type="ORF">CNMCM6106_003698</name>
</gene>
<comment type="similarity">
    <text evidence="2">Belongs to the oxygen-dependent FAD-linked oxidoreductase family.</text>
</comment>
<sequence>MGFVWYPLGPKGYPLGGFGFAKPMPGSLGLGNGQFSRAGHRPPFIQPIHCSPLYPNGTSITGDPTAAANGCKIGKYPPYVVNATEISHVQAALEFAKAKNLRLNIKNTGHGADRSTAYGSLSIWTHHMKHIQFHHDFHSQSCSGRSSQHQHHLAATLGAGVQVGELFRAMAKHNAIAVGGCNDDVGVVGWATGGGHGLASAVYGMGADNILAATIVTAAGEIVTADACQHEDLFWAIRGGGGGTFGVIVSLTVKAFPMPSVGRALMATSPKGNASVHDWWRFVAELHVQFAQLQNAGISGYYTLYTNPRLFQVSLFEYNGTRESLVRALGPLASFTHRWQAFVTVELITDYFPAWYDMVRALPVNEYVGTRQYRNISRLIPRAALDDLDLFAAVLEEISTPTPHLGVSSPIILGTMSASKQPVDNALNPAWRDSIVHLIVSRSWDDSLPRDIAEQVTRNMTFVTGDALRRLAPASGAYFNEADPDEPQWQSSFFGSNYARLLQTKQDYDPEGVFWCHQCVGSEIWAELQNGSLCRSF</sequence>
<dbReference type="GO" id="GO:0071949">
    <property type="term" value="F:FAD binding"/>
    <property type="evidence" value="ECO:0007669"/>
    <property type="project" value="InterPro"/>
</dbReference>
<dbReference type="InterPro" id="IPR006094">
    <property type="entry name" value="Oxid_FAD_bind_N"/>
</dbReference>
<evidence type="ECO:0000313" key="8">
    <source>
        <dbReference type="EMBL" id="KAF7168560.1"/>
    </source>
</evidence>
<dbReference type="SUPFAM" id="SSF56176">
    <property type="entry name" value="FAD-binding/transporter-associated domain-like"/>
    <property type="match status" value="1"/>
</dbReference>
<dbReference type="PANTHER" id="PTHR42973:SF39">
    <property type="entry name" value="FAD-BINDING PCMH-TYPE DOMAIN-CONTAINING PROTEIN"/>
    <property type="match status" value="1"/>
</dbReference>
<dbReference type="Pfam" id="PF01565">
    <property type="entry name" value="FAD_binding_4"/>
    <property type="match status" value="1"/>
</dbReference>
<dbReference type="InterPro" id="IPR050416">
    <property type="entry name" value="FAD-linked_Oxidoreductase"/>
</dbReference>
<comment type="cofactor">
    <cofactor evidence="1">
        <name>FAD</name>
        <dbReference type="ChEBI" id="CHEBI:57692"/>
    </cofactor>
</comment>
<accession>A0A8H6PEG2</accession>
<dbReference type="PANTHER" id="PTHR42973">
    <property type="entry name" value="BINDING OXIDOREDUCTASE, PUTATIVE (AFU_ORTHOLOGUE AFUA_1G17690)-RELATED"/>
    <property type="match status" value="1"/>
</dbReference>
<dbReference type="InterPro" id="IPR012951">
    <property type="entry name" value="BBE"/>
</dbReference>
<evidence type="ECO:0000256" key="1">
    <source>
        <dbReference type="ARBA" id="ARBA00001974"/>
    </source>
</evidence>
<dbReference type="OrthoDB" id="9983560at2759"/>
<evidence type="ECO:0000256" key="3">
    <source>
        <dbReference type="ARBA" id="ARBA00022630"/>
    </source>
</evidence>
<evidence type="ECO:0000313" key="9">
    <source>
        <dbReference type="Proteomes" id="UP000630445"/>
    </source>
</evidence>
<feature type="domain" description="FAD-binding PCMH-type" evidence="6">
    <location>
        <begin position="73"/>
        <end position="258"/>
    </location>
</feature>
<protein>
    <recommendedName>
        <fullName evidence="6">FAD-binding PCMH-type domain-containing protein</fullName>
    </recommendedName>
</protein>
<evidence type="ECO:0000256" key="2">
    <source>
        <dbReference type="ARBA" id="ARBA00005466"/>
    </source>
</evidence>
<dbReference type="InterPro" id="IPR036318">
    <property type="entry name" value="FAD-bd_PCMH-like_sf"/>
</dbReference>
<dbReference type="Proteomes" id="UP000630445">
    <property type="component" value="Unassembled WGS sequence"/>
</dbReference>
<dbReference type="EMBL" id="JACBAD010001906">
    <property type="protein sequence ID" value="KAF7128693.1"/>
    <property type="molecule type" value="Genomic_DNA"/>
</dbReference>
<keyword evidence="3" id="KW-0285">Flavoprotein</keyword>
<comment type="caution">
    <text evidence="7">The sequence shown here is derived from an EMBL/GenBank/DDBJ whole genome shotgun (WGS) entry which is preliminary data.</text>
</comment>
<dbReference type="InterPro" id="IPR016169">
    <property type="entry name" value="FAD-bd_PCMH_sub2"/>
</dbReference>
<reference evidence="7" key="1">
    <citation type="submission" date="2020-06" db="EMBL/GenBank/DDBJ databases">
        <title>Draft genome sequences of strains closely related to Aspergillus parafelis and Aspergillus hiratsukae.</title>
        <authorList>
            <person name="Dos Santos R.A.C."/>
            <person name="Rivero-Menendez O."/>
            <person name="Steenwyk J.L."/>
            <person name="Mead M.E."/>
            <person name="Goldman G.H."/>
            <person name="Alastruey-Izquierdo A."/>
            <person name="Rokas A."/>
        </authorList>
    </citation>
    <scope>NUCLEOTIDE SEQUENCE</scope>
    <source>
        <strain evidence="7">CNM-CM5793</strain>
        <strain evidence="8">CNM-CM6106</strain>
    </source>
</reference>
<evidence type="ECO:0000313" key="7">
    <source>
        <dbReference type="EMBL" id="KAF7128693.1"/>
    </source>
</evidence>
<dbReference type="GO" id="GO:0016491">
    <property type="term" value="F:oxidoreductase activity"/>
    <property type="evidence" value="ECO:0007669"/>
    <property type="project" value="UniProtKB-KW"/>
</dbReference>
<evidence type="ECO:0000259" key="6">
    <source>
        <dbReference type="PROSITE" id="PS51387"/>
    </source>
</evidence>
<dbReference type="Gene3D" id="3.40.462.20">
    <property type="match status" value="1"/>
</dbReference>
<evidence type="ECO:0000256" key="5">
    <source>
        <dbReference type="ARBA" id="ARBA00023002"/>
    </source>
</evidence>
<dbReference type="Proteomes" id="UP000662466">
    <property type="component" value="Unassembled WGS sequence"/>
</dbReference>
<keyword evidence="9" id="KW-1185">Reference proteome</keyword>
<organism evidence="7 9">
    <name type="scientific">Aspergillus hiratsukae</name>
    <dbReference type="NCBI Taxonomy" id="1194566"/>
    <lineage>
        <taxon>Eukaryota</taxon>
        <taxon>Fungi</taxon>
        <taxon>Dikarya</taxon>
        <taxon>Ascomycota</taxon>
        <taxon>Pezizomycotina</taxon>
        <taxon>Eurotiomycetes</taxon>
        <taxon>Eurotiomycetidae</taxon>
        <taxon>Eurotiales</taxon>
        <taxon>Aspergillaceae</taxon>
        <taxon>Aspergillus</taxon>
        <taxon>Aspergillus subgen. Fumigati</taxon>
    </lineage>
</organism>
<dbReference type="InterPro" id="IPR016166">
    <property type="entry name" value="FAD-bd_PCMH"/>
</dbReference>
<name>A0A8H6PEG2_9EURO</name>
<dbReference type="PROSITE" id="PS51387">
    <property type="entry name" value="FAD_PCMH"/>
    <property type="match status" value="1"/>
</dbReference>